<dbReference type="RefSeq" id="WP_386098981.1">
    <property type="nucleotide sequence ID" value="NZ_JBHUOZ010000003.1"/>
</dbReference>
<evidence type="ECO:0000313" key="4">
    <source>
        <dbReference type="Proteomes" id="UP001597511"/>
    </source>
</evidence>
<protein>
    <submittedName>
        <fullName evidence="3">DUF58 domain-containing protein</fullName>
    </submittedName>
</protein>
<reference evidence="4" key="1">
    <citation type="journal article" date="2019" name="Int. J. Syst. Evol. Microbiol.">
        <title>The Global Catalogue of Microorganisms (GCM) 10K type strain sequencing project: providing services to taxonomists for standard genome sequencing and annotation.</title>
        <authorList>
            <consortium name="The Broad Institute Genomics Platform"/>
            <consortium name="The Broad Institute Genome Sequencing Center for Infectious Disease"/>
            <person name="Wu L."/>
            <person name="Ma J."/>
        </authorList>
    </citation>
    <scope>NUCLEOTIDE SEQUENCE [LARGE SCALE GENOMIC DNA]</scope>
    <source>
        <strain evidence="4">KCTC 23299</strain>
    </source>
</reference>
<dbReference type="EMBL" id="JBHUOZ010000003">
    <property type="protein sequence ID" value="MFD2920505.1"/>
    <property type="molecule type" value="Genomic_DNA"/>
</dbReference>
<evidence type="ECO:0000313" key="3">
    <source>
        <dbReference type="EMBL" id="MFD2920505.1"/>
    </source>
</evidence>
<dbReference type="InterPro" id="IPR002881">
    <property type="entry name" value="DUF58"/>
</dbReference>
<comment type="caution">
    <text evidence="3">The sequence shown here is derived from an EMBL/GenBank/DDBJ whole genome shotgun (WGS) entry which is preliminary data.</text>
</comment>
<dbReference type="Pfam" id="PF01882">
    <property type="entry name" value="DUF58"/>
    <property type="match status" value="1"/>
</dbReference>
<keyword evidence="1" id="KW-0472">Membrane</keyword>
<gene>
    <name evidence="3" type="ORF">ACFS6H_12335</name>
</gene>
<proteinExistence type="predicted"/>
<dbReference type="PANTHER" id="PTHR33608">
    <property type="entry name" value="BLL2464 PROTEIN"/>
    <property type="match status" value="1"/>
</dbReference>
<keyword evidence="1" id="KW-0812">Transmembrane</keyword>
<keyword evidence="4" id="KW-1185">Reference proteome</keyword>
<sequence>MLQSFYIRNSFFIVAAIAATLYFISYFVPVLYQLANIILLLLLLAVALDTLLLYSKKGITAQRKVANRLSMGDDNKIELVVKNNYGFKTGMTIIDEIPVQFQVRDWNVKLQLQAGEEKSHAYLLKPLSRGEYVFNNINLFANGVLGLVQRRYVFKEQQVTKVYPSYMQMRKYQLLGVSNKLQEAGVRRMRRLGHSMEFEQIKEYVPGDDYRTINWKATGRKGDLMVNNFTDERSQQVYCVINKGRVMKMPFEGLTLLDYAINASLVLSSTALARQDRAGLITFAETLDAFVLADKKTTQMNLVLETLYKQETRFLEADFEKLYATIRHRITNRSLLVLFTNFESVESLQREMPALKKMAHYHLLVVVFFENTELRKVIDNKADNMEDIYIKTIAEKFSFEKKLMVKELQQNGILSILTTPQNLTINTLNKYIDLKTRGAI</sequence>
<feature type="transmembrane region" description="Helical" evidence="1">
    <location>
        <begin position="7"/>
        <end position="28"/>
    </location>
</feature>
<feature type="domain" description="DUF58" evidence="2">
    <location>
        <begin position="201"/>
        <end position="352"/>
    </location>
</feature>
<dbReference type="Gene3D" id="3.20.20.190">
    <property type="entry name" value="Phosphatidylinositol (PI) phosphodiesterase"/>
    <property type="match status" value="1"/>
</dbReference>
<dbReference type="Proteomes" id="UP001597511">
    <property type="component" value="Unassembled WGS sequence"/>
</dbReference>
<evidence type="ECO:0000259" key="2">
    <source>
        <dbReference type="Pfam" id="PF01882"/>
    </source>
</evidence>
<name>A0ABW6A583_9BACT</name>
<feature type="transmembrane region" description="Helical" evidence="1">
    <location>
        <begin position="34"/>
        <end position="54"/>
    </location>
</feature>
<keyword evidence="1" id="KW-1133">Transmembrane helix</keyword>
<accession>A0ABW6A583</accession>
<dbReference type="PANTHER" id="PTHR33608:SF3">
    <property type="entry name" value="SLR2013 PROTEIN"/>
    <property type="match status" value="1"/>
</dbReference>
<organism evidence="3 4">
    <name type="scientific">Terrimonas rubra</name>
    <dbReference type="NCBI Taxonomy" id="1035890"/>
    <lineage>
        <taxon>Bacteria</taxon>
        <taxon>Pseudomonadati</taxon>
        <taxon>Bacteroidota</taxon>
        <taxon>Chitinophagia</taxon>
        <taxon>Chitinophagales</taxon>
        <taxon>Chitinophagaceae</taxon>
        <taxon>Terrimonas</taxon>
    </lineage>
</organism>
<dbReference type="InterPro" id="IPR017946">
    <property type="entry name" value="PLC-like_Pdiesterase_TIM-brl"/>
</dbReference>
<evidence type="ECO:0000256" key="1">
    <source>
        <dbReference type="SAM" id="Phobius"/>
    </source>
</evidence>